<dbReference type="GO" id="GO:0005524">
    <property type="term" value="F:ATP binding"/>
    <property type="evidence" value="ECO:0007669"/>
    <property type="project" value="UniProtKB-KW"/>
</dbReference>
<dbReference type="CDD" id="cd03257">
    <property type="entry name" value="ABC_NikE_OppD_transporters"/>
    <property type="match status" value="1"/>
</dbReference>
<keyword evidence="6 9" id="KW-0067">ATP-binding</keyword>
<keyword evidence="7" id="KW-0472">Membrane</keyword>
<evidence type="ECO:0000313" key="9">
    <source>
        <dbReference type="EMBL" id="MDR6290349.1"/>
    </source>
</evidence>
<dbReference type="InterPro" id="IPR003593">
    <property type="entry name" value="AAA+_ATPase"/>
</dbReference>
<dbReference type="InterPro" id="IPR003439">
    <property type="entry name" value="ABC_transporter-like_ATP-bd"/>
</dbReference>
<dbReference type="Pfam" id="PF00005">
    <property type="entry name" value="ABC_tran"/>
    <property type="match status" value="1"/>
</dbReference>
<dbReference type="EMBL" id="JAVDPW010000004">
    <property type="protein sequence ID" value="MDR6290349.1"/>
    <property type="molecule type" value="Genomic_DNA"/>
</dbReference>
<dbReference type="PANTHER" id="PTHR43297">
    <property type="entry name" value="OLIGOPEPTIDE TRANSPORT ATP-BINDING PROTEIN APPD"/>
    <property type="match status" value="1"/>
</dbReference>
<dbReference type="Proteomes" id="UP001262410">
    <property type="component" value="Unassembled WGS sequence"/>
</dbReference>
<dbReference type="PROSITE" id="PS50893">
    <property type="entry name" value="ABC_TRANSPORTER_2"/>
    <property type="match status" value="1"/>
</dbReference>
<organism evidence="9 10">
    <name type="scientific">Inquilinus ginsengisoli</name>
    <dbReference type="NCBI Taxonomy" id="363840"/>
    <lineage>
        <taxon>Bacteria</taxon>
        <taxon>Pseudomonadati</taxon>
        <taxon>Pseudomonadota</taxon>
        <taxon>Alphaproteobacteria</taxon>
        <taxon>Rhodospirillales</taxon>
        <taxon>Rhodospirillaceae</taxon>
        <taxon>Inquilinus</taxon>
    </lineage>
</organism>
<keyword evidence="10" id="KW-1185">Reference proteome</keyword>
<dbReference type="PANTHER" id="PTHR43297:SF2">
    <property type="entry name" value="DIPEPTIDE TRANSPORT ATP-BINDING PROTEIN DPPD"/>
    <property type="match status" value="1"/>
</dbReference>
<evidence type="ECO:0000259" key="8">
    <source>
        <dbReference type="PROSITE" id="PS50893"/>
    </source>
</evidence>
<dbReference type="Pfam" id="PF08352">
    <property type="entry name" value="oligo_HPY"/>
    <property type="match status" value="1"/>
</dbReference>
<dbReference type="RefSeq" id="WP_309794818.1">
    <property type="nucleotide sequence ID" value="NZ_JAVDPW010000004.1"/>
</dbReference>
<dbReference type="InterPro" id="IPR027417">
    <property type="entry name" value="P-loop_NTPase"/>
</dbReference>
<name>A0ABU1JP02_9PROT</name>
<dbReference type="SUPFAM" id="SSF52540">
    <property type="entry name" value="P-loop containing nucleoside triphosphate hydrolases"/>
    <property type="match status" value="1"/>
</dbReference>
<gene>
    <name evidence="9" type="ORF">E9232_002870</name>
</gene>
<dbReference type="PROSITE" id="PS00211">
    <property type="entry name" value="ABC_TRANSPORTER_1"/>
    <property type="match status" value="1"/>
</dbReference>
<dbReference type="NCBIfam" id="TIGR01727">
    <property type="entry name" value="oligo_HPY"/>
    <property type="match status" value="1"/>
</dbReference>
<comment type="subcellular location">
    <subcellularLocation>
        <location evidence="1">Cell inner membrane</location>
        <topology evidence="1">Peripheral membrane protein</topology>
    </subcellularLocation>
</comment>
<accession>A0ABU1JP02</accession>
<evidence type="ECO:0000256" key="3">
    <source>
        <dbReference type="ARBA" id="ARBA00022448"/>
    </source>
</evidence>
<feature type="domain" description="ABC transporter" evidence="8">
    <location>
        <begin position="7"/>
        <end position="263"/>
    </location>
</feature>
<dbReference type="Gene3D" id="3.40.50.300">
    <property type="entry name" value="P-loop containing nucleotide triphosphate hydrolases"/>
    <property type="match status" value="1"/>
</dbReference>
<evidence type="ECO:0000256" key="4">
    <source>
        <dbReference type="ARBA" id="ARBA00022475"/>
    </source>
</evidence>
<sequence length="339" mass="35919">MTDAPILEVRDLAVTFRGEGGALTVVNDVSFTVRRGETLALVGESGSGKSVTSLAILRLLPPAPRCTVSGSVRFIGRDGRARSLLDLDAGAMQAVRGDEISMIFQEPMTSLNPVHRIGDQIAEAVTFHRGVGRKAALARAEELLELVGIPEPRRRLAAYPHHLSGGMRQRVMIAMALACDPSLLIADEPTTALDVTVQAGIIDLLKALQAKTGMAIIFVTHNLGVVAEIADSVMVMYAGRIVERGDAVGLLQHPRIPYTQGLLSAVPRIDRLDFGGGALPTIPGNVPDPGRLPPGCSFHPRCAHARPGACDATVPALEEAGAGRVVRCHLWREIEAVGA</sequence>
<comment type="similarity">
    <text evidence="2">Belongs to the ABC transporter superfamily.</text>
</comment>
<dbReference type="InterPro" id="IPR017871">
    <property type="entry name" value="ABC_transporter-like_CS"/>
</dbReference>
<keyword evidence="3" id="KW-0813">Transport</keyword>
<evidence type="ECO:0000256" key="1">
    <source>
        <dbReference type="ARBA" id="ARBA00004417"/>
    </source>
</evidence>
<keyword evidence="5" id="KW-0547">Nucleotide-binding</keyword>
<dbReference type="InterPro" id="IPR050388">
    <property type="entry name" value="ABC_Ni/Peptide_Import"/>
</dbReference>
<keyword evidence="4" id="KW-1003">Cell membrane</keyword>
<evidence type="ECO:0000313" key="10">
    <source>
        <dbReference type="Proteomes" id="UP001262410"/>
    </source>
</evidence>
<dbReference type="SMART" id="SM00382">
    <property type="entry name" value="AAA"/>
    <property type="match status" value="1"/>
</dbReference>
<evidence type="ECO:0000256" key="7">
    <source>
        <dbReference type="ARBA" id="ARBA00023136"/>
    </source>
</evidence>
<dbReference type="InterPro" id="IPR013563">
    <property type="entry name" value="Oligopep_ABC_C"/>
</dbReference>
<evidence type="ECO:0000256" key="2">
    <source>
        <dbReference type="ARBA" id="ARBA00005417"/>
    </source>
</evidence>
<proteinExistence type="inferred from homology"/>
<comment type="caution">
    <text evidence="9">The sequence shown here is derived from an EMBL/GenBank/DDBJ whole genome shotgun (WGS) entry which is preliminary data.</text>
</comment>
<evidence type="ECO:0000256" key="5">
    <source>
        <dbReference type="ARBA" id="ARBA00022741"/>
    </source>
</evidence>
<protein>
    <submittedName>
        <fullName evidence="9">Oligopeptide transport system ATP-binding protein</fullName>
    </submittedName>
</protein>
<reference evidence="9 10" key="1">
    <citation type="submission" date="2023-07" db="EMBL/GenBank/DDBJ databases">
        <title>Sorghum-associated microbial communities from plants grown in Nebraska, USA.</title>
        <authorList>
            <person name="Schachtman D."/>
        </authorList>
    </citation>
    <scope>NUCLEOTIDE SEQUENCE [LARGE SCALE GENOMIC DNA]</scope>
    <source>
        <strain evidence="9 10">584</strain>
    </source>
</reference>
<evidence type="ECO:0000256" key="6">
    <source>
        <dbReference type="ARBA" id="ARBA00022840"/>
    </source>
</evidence>